<feature type="transmembrane region" description="Helical" evidence="2">
    <location>
        <begin position="48"/>
        <end position="70"/>
    </location>
</feature>
<proteinExistence type="predicted"/>
<protein>
    <submittedName>
        <fullName evidence="3">Uncharacterized protein</fullName>
    </submittedName>
</protein>
<accession>A0A9P6D684</accession>
<keyword evidence="2" id="KW-0472">Membrane</keyword>
<evidence type="ECO:0000313" key="4">
    <source>
        <dbReference type="Proteomes" id="UP000807469"/>
    </source>
</evidence>
<organism evidence="3 4">
    <name type="scientific">Pholiota conissans</name>
    <dbReference type="NCBI Taxonomy" id="109636"/>
    <lineage>
        <taxon>Eukaryota</taxon>
        <taxon>Fungi</taxon>
        <taxon>Dikarya</taxon>
        <taxon>Basidiomycota</taxon>
        <taxon>Agaricomycotina</taxon>
        <taxon>Agaricomycetes</taxon>
        <taxon>Agaricomycetidae</taxon>
        <taxon>Agaricales</taxon>
        <taxon>Agaricineae</taxon>
        <taxon>Strophariaceae</taxon>
        <taxon>Pholiota</taxon>
    </lineage>
</organism>
<reference evidence="3" key="1">
    <citation type="submission" date="2020-11" db="EMBL/GenBank/DDBJ databases">
        <authorList>
            <consortium name="DOE Joint Genome Institute"/>
            <person name="Ahrendt S."/>
            <person name="Riley R."/>
            <person name="Andreopoulos W."/>
            <person name="Labutti K."/>
            <person name="Pangilinan J."/>
            <person name="Ruiz-Duenas F.J."/>
            <person name="Barrasa J.M."/>
            <person name="Sanchez-Garcia M."/>
            <person name="Camarero S."/>
            <person name="Miyauchi S."/>
            <person name="Serrano A."/>
            <person name="Linde D."/>
            <person name="Babiker R."/>
            <person name="Drula E."/>
            <person name="Ayuso-Fernandez I."/>
            <person name="Pacheco R."/>
            <person name="Padilla G."/>
            <person name="Ferreira P."/>
            <person name="Barriuso J."/>
            <person name="Kellner H."/>
            <person name="Castanera R."/>
            <person name="Alfaro M."/>
            <person name="Ramirez L."/>
            <person name="Pisabarro A.G."/>
            <person name="Kuo A."/>
            <person name="Tritt A."/>
            <person name="Lipzen A."/>
            <person name="He G."/>
            <person name="Yan M."/>
            <person name="Ng V."/>
            <person name="Cullen D."/>
            <person name="Martin F."/>
            <person name="Rosso M.-N."/>
            <person name="Henrissat B."/>
            <person name="Hibbett D."/>
            <person name="Martinez A.T."/>
            <person name="Grigoriev I.V."/>
        </authorList>
    </citation>
    <scope>NUCLEOTIDE SEQUENCE</scope>
    <source>
        <strain evidence="3">CIRM-BRFM 674</strain>
    </source>
</reference>
<gene>
    <name evidence="3" type="ORF">BDN70DRAFT_631791</name>
</gene>
<dbReference type="OrthoDB" id="2982374at2759"/>
<dbReference type="EMBL" id="MU155136">
    <property type="protein sequence ID" value="KAF9485319.1"/>
    <property type="molecule type" value="Genomic_DNA"/>
</dbReference>
<keyword evidence="2" id="KW-1133">Transmembrane helix</keyword>
<keyword evidence="2" id="KW-0812">Transmembrane</keyword>
<dbReference type="AlphaFoldDB" id="A0A9P6D684"/>
<sequence length="294" mass="32856">MCLLSFIMKVTFLHFFIFGQELWFIASALPTAVNGNLQPAVPVPEPSYLNVALMALGLSLVLLFIVKWFYQLHRYRRTRITTEDNWLGLSVLQRAISSKSLNFGDEKSGLLVGLFGSPLWETRYSAFRAPENTSSDPAQTALKPGPRRHSGSNFLLRSFGLSNRQPEIFCTGRINKPCTTPGHTSSELLPVLIPAITSNSYPIWNPEIGTEVRAQQSAPSASSTTAPQRLFSSASGDKQWYPIEIFSALSIILNWRISRLLAMKNITLIYLNADLQIHILNLLIFLARLPMEAC</sequence>
<evidence type="ECO:0000313" key="3">
    <source>
        <dbReference type="EMBL" id="KAF9485319.1"/>
    </source>
</evidence>
<evidence type="ECO:0000256" key="2">
    <source>
        <dbReference type="SAM" id="Phobius"/>
    </source>
</evidence>
<feature type="region of interest" description="Disordered" evidence="1">
    <location>
        <begin position="130"/>
        <end position="152"/>
    </location>
</feature>
<dbReference type="Proteomes" id="UP000807469">
    <property type="component" value="Unassembled WGS sequence"/>
</dbReference>
<feature type="transmembrane region" description="Helical" evidence="2">
    <location>
        <begin position="12"/>
        <end position="33"/>
    </location>
</feature>
<evidence type="ECO:0000256" key="1">
    <source>
        <dbReference type="SAM" id="MobiDB-lite"/>
    </source>
</evidence>
<keyword evidence="4" id="KW-1185">Reference proteome</keyword>
<comment type="caution">
    <text evidence="3">The sequence shown here is derived from an EMBL/GenBank/DDBJ whole genome shotgun (WGS) entry which is preliminary data.</text>
</comment>
<name>A0A9P6D684_9AGAR</name>